<proteinExistence type="predicted"/>
<dbReference type="PANTHER" id="PTHR46401:SF2">
    <property type="entry name" value="GLYCOSYLTRANSFERASE WBBK-RELATED"/>
    <property type="match status" value="1"/>
</dbReference>
<dbReference type="InterPro" id="IPR001296">
    <property type="entry name" value="Glyco_trans_1"/>
</dbReference>
<gene>
    <name evidence="3" type="ORF">UFOPK2169_00150</name>
</gene>
<keyword evidence="1" id="KW-0808">Transferase</keyword>
<evidence type="ECO:0000259" key="2">
    <source>
        <dbReference type="Pfam" id="PF00534"/>
    </source>
</evidence>
<dbReference type="EMBL" id="CAEZWE010000003">
    <property type="protein sequence ID" value="CAB4641828.1"/>
    <property type="molecule type" value="Genomic_DNA"/>
</dbReference>
<dbReference type="Pfam" id="PF00534">
    <property type="entry name" value="Glycos_transf_1"/>
    <property type="match status" value="1"/>
</dbReference>
<name>A0A6J6JZ90_9ZZZZ</name>
<organism evidence="3">
    <name type="scientific">freshwater metagenome</name>
    <dbReference type="NCBI Taxonomy" id="449393"/>
    <lineage>
        <taxon>unclassified sequences</taxon>
        <taxon>metagenomes</taxon>
        <taxon>ecological metagenomes</taxon>
    </lineage>
</organism>
<protein>
    <submittedName>
        <fullName evidence="3">Unannotated protein</fullName>
    </submittedName>
</protein>
<evidence type="ECO:0000313" key="3">
    <source>
        <dbReference type="EMBL" id="CAB4641828.1"/>
    </source>
</evidence>
<sequence>MFAEQLVMRGHNVDVLTSCAQSFVTWENVFSPGRSEVNGVVVHRLPVTAPRDPVAFAALHEKILHDPSHATLAMQLEWLDAMGPLLQGQDAWLQSHAHEYDVAIFMTYLYPTTAYGVPVVRDLLPVVLQPTAHDEPPIHLPYYKSLFKMADAFVFLTPEERDVVRGVLGDEPDGVMSGIGMPIDEPIASADIFRSRFSLGDDPYLLYVGRIDTMKGVAELFRFFVEYKGHHPGSLKLVLAGDASMEIPAYEGFVHVGFLSEEEKREAIAGAVALVQPSPFESFSIVVCEAWLQKRPVLVQGYSPVLSGQVLRSEGGLPYTGFAEFEACVSLLLDRPDIAHELGESGSRYVRQMYNWNQVLDAMEKAIAIAQKKYSLRNQSE</sequence>
<evidence type="ECO:0000256" key="1">
    <source>
        <dbReference type="ARBA" id="ARBA00022679"/>
    </source>
</evidence>
<dbReference type="GO" id="GO:0016757">
    <property type="term" value="F:glycosyltransferase activity"/>
    <property type="evidence" value="ECO:0007669"/>
    <property type="project" value="InterPro"/>
</dbReference>
<accession>A0A6J6JZ90</accession>
<dbReference type="Gene3D" id="3.40.50.2000">
    <property type="entry name" value="Glycogen Phosphorylase B"/>
    <property type="match status" value="2"/>
</dbReference>
<feature type="domain" description="Glycosyl transferase family 1" evidence="2">
    <location>
        <begin position="195"/>
        <end position="301"/>
    </location>
</feature>
<dbReference type="CDD" id="cd03801">
    <property type="entry name" value="GT4_PimA-like"/>
    <property type="match status" value="1"/>
</dbReference>
<reference evidence="3" key="1">
    <citation type="submission" date="2020-05" db="EMBL/GenBank/DDBJ databases">
        <authorList>
            <person name="Chiriac C."/>
            <person name="Salcher M."/>
            <person name="Ghai R."/>
            <person name="Kavagutti S V."/>
        </authorList>
    </citation>
    <scope>NUCLEOTIDE SEQUENCE</scope>
</reference>
<dbReference type="SUPFAM" id="SSF53756">
    <property type="entry name" value="UDP-Glycosyltransferase/glycogen phosphorylase"/>
    <property type="match status" value="1"/>
</dbReference>
<dbReference type="PANTHER" id="PTHR46401">
    <property type="entry name" value="GLYCOSYLTRANSFERASE WBBK-RELATED"/>
    <property type="match status" value="1"/>
</dbReference>
<dbReference type="GO" id="GO:0009103">
    <property type="term" value="P:lipopolysaccharide biosynthetic process"/>
    <property type="evidence" value="ECO:0007669"/>
    <property type="project" value="TreeGrafter"/>
</dbReference>
<dbReference type="AlphaFoldDB" id="A0A6J6JZ90"/>